<accession>A0A699X0I7</accession>
<dbReference type="AlphaFoldDB" id="A0A699X0I7"/>
<feature type="compositionally biased region" description="Basic residues" evidence="1">
    <location>
        <begin position="13"/>
        <end position="30"/>
    </location>
</feature>
<gene>
    <name evidence="2" type="ORF">Tci_924532</name>
</gene>
<feature type="region of interest" description="Disordered" evidence="1">
    <location>
        <begin position="1"/>
        <end position="48"/>
    </location>
</feature>
<feature type="compositionally biased region" description="Basic and acidic residues" evidence="1">
    <location>
        <begin position="1"/>
        <end position="11"/>
    </location>
</feature>
<comment type="caution">
    <text evidence="2">The sequence shown here is derived from an EMBL/GenBank/DDBJ whole genome shotgun (WGS) entry which is preliminary data.</text>
</comment>
<sequence>GDGQRDAELLVKHPGRALQKRHRQKHRRHYQRDAHDGPAYLAHGVDGRPPGRRIAVFELGVHGFYYHDGIIHHDADGQYQGKERQDVNRIAKNLQEEERADNGHRHR</sequence>
<name>A0A699X0I7_TANCI</name>
<evidence type="ECO:0000313" key="2">
    <source>
        <dbReference type="EMBL" id="GFD52563.1"/>
    </source>
</evidence>
<reference evidence="2" key="1">
    <citation type="journal article" date="2019" name="Sci. Rep.">
        <title>Draft genome of Tanacetum cinerariifolium, the natural source of mosquito coil.</title>
        <authorList>
            <person name="Yamashiro T."/>
            <person name="Shiraishi A."/>
            <person name="Satake H."/>
            <person name="Nakayama K."/>
        </authorList>
    </citation>
    <scope>NUCLEOTIDE SEQUENCE</scope>
</reference>
<feature type="non-terminal residue" evidence="2">
    <location>
        <position position="107"/>
    </location>
</feature>
<feature type="non-terminal residue" evidence="2">
    <location>
        <position position="1"/>
    </location>
</feature>
<proteinExistence type="predicted"/>
<dbReference type="EMBL" id="BKCJ011783868">
    <property type="protein sequence ID" value="GFD52563.1"/>
    <property type="molecule type" value="Genomic_DNA"/>
</dbReference>
<protein>
    <submittedName>
        <fullName evidence="2">Uncharacterized protein</fullName>
    </submittedName>
</protein>
<evidence type="ECO:0000256" key="1">
    <source>
        <dbReference type="SAM" id="MobiDB-lite"/>
    </source>
</evidence>
<organism evidence="2">
    <name type="scientific">Tanacetum cinerariifolium</name>
    <name type="common">Dalmatian daisy</name>
    <name type="synonym">Chrysanthemum cinerariifolium</name>
    <dbReference type="NCBI Taxonomy" id="118510"/>
    <lineage>
        <taxon>Eukaryota</taxon>
        <taxon>Viridiplantae</taxon>
        <taxon>Streptophyta</taxon>
        <taxon>Embryophyta</taxon>
        <taxon>Tracheophyta</taxon>
        <taxon>Spermatophyta</taxon>
        <taxon>Magnoliopsida</taxon>
        <taxon>eudicotyledons</taxon>
        <taxon>Gunneridae</taxon>
        <taxon>Pentapetalae</taxon>
        <taxon>asterids</taxon>
        <taxon>campanulids</taxon>
        <taxon>Asterales</taxon>
        <taxon>Asteraceae</taxon>
        <taxon>Asteroideae</taxon>
        <taxon>Anthemideae</taxon>
        <taxon>Anthemidinae</taxon>
        <taxon>Tanacetum</taxon>
    </lineage>
</organism>